<protein>
    <submittedName>
        <fullName evidence="1">Uncharacterized protein</fullName>
    </submittedName>
</protein>
<comment type="caution">
    <text evidence="1">The sequence shown here is derived from an EMBL/GenBank/DDBJ whole genome shotgun (WGS) entry which is preliminary data.</text>
</comment>
<sequence>MDYQVEGEDITPGEITEALGWRTAGARKARSQRRDAAVSNGTALERAEPKRHGVKAGIKLGVIKASRMPPLPRVVIRPQGGLNILKIGAPTVTTAIFASAKIAKEESTDDTVCPNPRQNIVVVSTPRRINADRYCRMRQLRIAEKDYEVNAYEAAPDNTAKGVVRGIPIEDGPEELDRKITSYPWSAVRDRDHGADPGADPGARRGVVPGLHPVNGPELPISKAVDHKAIEMLRKENAAMRDLIQRLIIEVHELKKERTVPNVVPAKEPATNSMDEAGTPAAKKRALQSSEGGSVAGQVRSEIKDMMVGMQENIRNLQMAVASLVSKVASIECNVNSIMAASQQQQPQIVQEQLQYNAGQAPGPPNNHHGACH</sequence>
<proteinExistence type="predicted"/>
<gene>
    <name evidence="1" type="ORF">HPB50_014504</name>
</gene>
<organism evidence="1 2">
    <name type="scientific">Hyalomma asiaticum</name>
    <name type="common">Tick</name>
    <dbReference type="NCBI Taxonomy" id="266040"/>
    <lineage>
        <taxon>Eukaryota</taxon>
        <taxon>Metazoa</taxon>
        <taxon>Ecdysozoa</taxon>
        <taxon>Arthropoda</taxon>
        <taxon>Chelicerata</taxon>
        <taxon>Arachnida</taxon>
        <taxon>Acari</taxon>
        <taxon>Parasitiformes</taxon>
        <taxon>Ixodida</taxon>
        <taxon>Ixodoidea</taxon>
        <taxon>Ixodidae</taxon>
        <taxon>Hyalomminae</taxon>
        <taxon>Hyalomma</taxon>
    </lineage>
</organism>
<evidence type="ECO:0000313" key="1">
    <source>
        <dbReference type="EMBL" id="KAH6933395.1"/>
    </source>
</evidence>
<name>A0ACB7SFR1_HYAAI</name>
<accession>A0ACB7SFR1</accession>
<evidence type="ECO:0000313" key="2">
    <source>
        <dbReference type="Proteomes" id="UP000821845"/>
    </source>
</evidence>
<dbReference type="EMBL" id="CM023484">
    <property type="protein sequence ID" value="KAH6933395.1"/>
    <property type="molecule type" value="Genomic_DNA"/>
</dbReference>
<dbReference type="Proteomes" id="UP000821845">
    <property type="component" value="Chromosome 4"/>
</dbReference>
<keyword evidence="2" id="KW-1185">Reference proteome</keyword>
<reference evidence="1" key="1">
    <citation type="submission" date="2020-05" db="EMBL/GenBank/DDBJ databases">
        <title>Large-scale comparative analyses of tick genomes elucidate their genetic diversity and vector capacities.</title>
        <authorList>
            <person name="Jia N."/>
            <person name="Wang J."/>
            <person name="Shi W."/>
            <person name="Du L."/>
            <person name="Sun Y."/>
            <person name="Zhan W."/>
            <person name="Jiang J."/>
            <person name="Wang Q."/>
            <person name="Zhang B."/>
            <person name="Ji P."/>
            <person name="Sakyi L.B."/>
            <person name="Cui X."/>
            <person name="Yuan T."/>
            <person name="Jiang B."/>
            <person name="Yang W."/>
            <person name="Lam T.T.-Y."/>
            <person name="Chang Q."/>
            <person name="Ding S."/>
            <person name="Wang X."/>
            <person name="Zhu J."/>
            <person name="Ruan X."/>
            <person name="Zhao L."/>
            <person name="Wei J."/>
            <person name="Que T."/>
            <person name="Du C."/>
            <person name="Cheng J."/>
            <person name="Dai P."/>
            <person name="Han X."/>
            <person name="Huang E."/>
            <person name="Gao Y."/>
            <person name="Liu J."/>
            <person name="Shao H."/>
            <person name="Ye R."/>
            <person name="Li L."/>
            <person name="Wei W."/>
            <person name="Wang X."/>
            <person name="Wang C."/>
            <person name="Yang T."/>
            <person name="Huo Q."/>
            <person name="Li W."/>
            <person name="Guo W."/>
            <person name="Chen H."/>
            <person name="Zhou L."/>
            <person name="Ni X."/>
            <person name="Tian J."/>
            <person name="Zhou Y."/>
            <person name="Sheng Y."/>
            <person name="Liu T."/>
            <person name="Pan Y."/>
            <person name="Xia L."/>
            <person name="Li J."/>
            <person name="Zhao F."/>
            <person name="Cao W."/>
        </authorList>
    </citation>
    <scope>NUCLEOTIDE SEQUENCE</scope>
    <source>
        <strain evidence="1">Hyas-2018</strain>
    </source>
</reference>